<comment type="similarity">
    <text evidence="2">Belongs to the CFAP157 family.</text>
</comment>
<evidence type="ECO:0000256" key="4">
    <source>
        <dbReference type="ARBA" id="ARBA00023054"/>
    </source>
</evidence>
<name>A0A812BCA7_ACAPH</name>
<organism evidence="9 10">
    <name type="scientific">Acanthosepion pharaonis</name>
    <name type="common">Pharaoh cuttlefish</name>
    <name type="synonym">Sepia pharaonis</name>
    <dbReference type="NCBI Taxonomy" id="158019"/>
    <lineage>
        <taxon>Eukaryota</taxon>
        <taxon>Metazoa</taxon>
        <taxon>Spiralia</taxon>
        <taxon>Lophotrochozoa</taxon>
        <taxon>Mollusca</taxon>
        <taxon>Cephalopoda</taxon>
        <taxon>Coleoidea</taxon>
        <taxon>Decapodiformes</taxon>
        <taxon>Sepiida</taxon>
        <taxon>Sepiina</taxon>
        <taxon>Sepiidae</taxon>
        <taxon>Acanthosepion</taxon>
    </lineage>
</organism>
<evidence type="ECO:0000256" key="5">
    <source>
        <dbReference type="ARBA" id="ARBA00023069"/>
    </source>
</evidence>
<dbReference type="EMBL" id="CAHIKZ030000611">
    <property type="protein sequence ID" value="CAE1229250.1"/>
    <property type="molecule type" value="Genomic_DNA"/>
</dbReference>
<dbReference type="PANTHER" id="PTHR31954">
    <property type="entry name" value="CILIA- AND FLAGELLA-ASSOCIATED PROTEIN 157"/>
    <property type="match status" value="1"/>
</dbReference>
<keyword evidence="6" id="KW-0966">Cell projection</keyword>
<dbReference type="PANTHER" id="PTHR31954:SF1">
    <property type="entry name" value="CILIA- AND FLAGELLA-ASSOCIATED PROTEIN 157"/>
    <property type="match status" value="1"/>
</dbReference>
<evidence type="ECO:0000256" key="2">
    <source>
        <dbReference type="ARBA" id="ARBA00010841"/>
    </source>
</evidence>
<evidence type="ECO:0000256" key="7">
    <source>
        <dbReference type="SAM" id="Coils"/>
    </source>
</evidence>
<proteinExistence type="inferred from homology"/>
<dbReference type="AlphaFoldDB" id="A0A812BCA7"/>
<dbReference type="InterPro" id="IPR038844">
    <property type="entry name" value="CFAP157"/>
</dbReference>
<sequence length="244" mass="28007">MKKDMFVRVDQLVSEFRKVSDKQMAETTKRTIRENVSITAQMSKMSDKTVELIEENDGLKAKEKKLLNKLKILEHNEKELTKKNLSGQKLINMLTEKCHELEDSLTVFQQRENEFEDKLHENEIFQSQIEKHKEETETIKNSLKDAQGKLEETQKETALLKAQNTKIEEILKDAADAIKNALSNMSKFENEDDLSAQVSQRDTMLQHLLWILNSSALLGLGPTAAELGKQPEKERATPEALKKL</sequence>
<protein>
    <recommendedName>
        <fullName evidence="3">Cilia- and flagella-associated protein 157</fullName>
    </recommendedName>
</protein>
<keyword evidence="5" id="KW-0969">Cilium</keyword>
<feature type="compositionally biased region" description="Basic and acidic residues" evidence="8">
    <location>
        <begin position="229"/>
        <end position="244"/>
    </location>
</feature>
<dbReference type="GO" id="GO:0008017">
    <property type="term" value="F:microtubule binding"/>
    <property type="evidence" value="ECO:0007669"/>
    <property type="project" value="TreeGrafter"/>
</dbReference>
<evidence type="ECO:0000256" key="8">
    <source>
        <dbReference type="SAM" id="MobiDB-lite"/>
    </source>
</evidence>
<feature type="coiled-coil region" evidence="7">
    <location>
        <begin position="56"/>
        <end position="191"/>
    </location>
</feature>
<dbReference type="GO" id="GO:0036064">
    <property type="term" value="C:ciliary basal body"/>
    <property type="evidence" value="ECO:0007669"/>
    <property type="project" value="TreeGrafter"/>
</dbReference>
<reference evidence="9" key="1">
    <citation type="submission" date="2021-01" db="EMBL/GenBank/DDBJ databases">
        <authorList>
            <person name="Li R."/>
            <person name="Bekaert M."/>
        </authorList>
    </citation>
    <scope>NUCLEOTIDE SEQUENCE</scope>
    <source>
        <strain evidence="9">Farmed</strain>
    </source>
</reference>
<evidence type="ECO:0000256" key="1">
    <source>
        <dbReference type="ARBA" id="ARBA00004138"/>
    </source>
</evidence>
<gene>
    <name evidence="9" type="ORF">SPHA_17205</name>
</gene>
<keyword evidence="4 7" id="KW-0175">Coiled coil</keyword>
<keyword evidence="10" id="KW-1185">Reference proteome</keyword>
<dbReference type="OrthoDB" id="166611at2759"/>
<comment type="caution">
    <text evidence="9">The sequence shown here is derived from an EMBL/GenBank/DDBJ whole genome shotgun (WGS) entry which is preliminary data.</text>
</comment>
<dbReference type="Proteomes" id="UP000597762">
    <property type="component" value="Unassembled WGS sequence"/>
</dbReference>
<comment type="subcellular location">
    <subcellularLocation>
        <location evidence="1">Cell projection</location>
        <location evidence="1">Cilium</location>
    </subcellularLocation>
</comment>
<evidence type="ECO:0000313" key="9">
    <source>
        <dbReference type="EMBL" id="CAE1229250.1"/>
    </source>
</evidence>
<evidence type="ECO:0000313" key="10">
    <source>
        <dbReference type="Proteomes" id="UP000597762"/>
    </source>
</evidence>
<evidence type="ECO:0000256" key="6">
    <source>
        <dbReference type="ARBA" id="ARBA00023273"/>
    </source>
</evidence>
<feature type="region of interest" description="Disordered" evidence="8">
    <location>
        <begin position="224"/>
        <end position="244"/>
    </location>
</feature>
<evidence type="ECO:0000256" key="3">
    <source>
        <dbReference type="ARBA" id="ARBA00014087"/>
    </source>
</evidence>
<keyword evidence="9" id="KW-0282">Flagellum</keyword>
<accession>A0A812BCA7</accession>